<reference evidence="3" key="1">
    <citation type="submission" date="2018-12" db="EMBL/GenBank/DDBJ databases">
        <title>Tengunoibacter tsumagoiensis gen. nov., sp. nov., Dictyobacter kobayashii sp. nov., D. alpinus sp. nov., and D. joshuensis sp. nov. and description of Dictyobacteraceae fam. nov. within the order Ktedonobacterales isolated from Tengu-no-mugimeshi.</title>
        <authorList>
            <person name="Wang C.M."/>
            <person name="Zheng Y."/>
            <person name="Sakai Y."/>
            <person name="Toyoda A."/>
            <person name="Minakuchi Y."/>
            <person name="Abe K."/>
            <person name="Yokota A."/>
            <person name="Yabe S."/>
        </authorList>
    </citation>
    <scope>NUCLEOTIDE SEQUENCE [LARGE SCALE GENOMIC DNA]</scope>
    <source>
        <strain evidence="3">Uno16</strain>
    </source>
</reference>
<dbReference type="EMBL" id="BIFT01000002">
    <property type="protein sequence ID" value="GCE31085.1"/>
    <property type="molecule type" value="Genomic_DNA"/>
</dbReference>
<dbReference type="RefSeq" id="WP_126631091.1">
    <property type="nucleotide sequence ID" value="NZ_BIFT01000002.1"/>
</dbReference>
<feature type="transmembrane region" description="Helical" evidence="1">
    <location>
        <begin position="32"/>
        <end position="52"/>
    </location>
</feature>
<keyword evidence="1" id="KW-0472">Membrane</keyword>
<dbReference type="OrthoDB" id="162131at2"/>
<sequence>MSGLPPYRERALAHYAQQGQTVVVPRLISLRLVGYLWAMLAVLLAAVVVSWFGRIPTFTAASGIVLGQMSGQTVEGLYIFLPAGQSRHVRAGQSVQVHVGSNGPTFTTTIEHVGTDVMTPATARQHFNLGSSAWGVIREPSLVIKIRSMPQISLQAFAGSSIDVRLQIGSRPMFALLPGISQLVEDT</sequence>
<organism evidence="2 3">
    <name type="scientific">Dictyobacter alpinus</name>
    <dbReference type="NCBI Taxonomy" id="2014873"/>
    <lineage>
        <taxon>Bacteria</taxon>
        <taxon>Bacillati</taxon>
        <taxon>Chloroflexota</taxon>
        <taxon>Ktedonobacteria</taxon>
        <taxon>Ktedonobacterales</taxon>
        <taxon>Dictyobacteraceae</taxon>
        <taxon>Dictyobacter</taxon>
    </lineage>
</organism>
<accession>A0A402BI93</accession>
<protein>
    <submittedName>
        <fullName evidence="2">Uncharacterized protein</fullName>
    </submittedName>
</protein>
<gene>
    <name evidence="2" type="ORF">KDA_65690</name>
</gene>
<keyword evidence="1" id="KW-1133">Transmembrane helix</keyword>
<evidence type="ECO:0000256" key="1">
    <source>
        <dbReference type="SAM" id="Phobius"/>
    </source>
</evidence>
<dbReference type="AlphaFoldDB" id="A0A402BI93"/>
<keyword evidence="1" id="KW-0812">Transmembrane</keyword>
<comment type="caution">
    <text evidence="2">The sequence shown here is derived from an EMBL/GenBank/DDBJ whole genome shotgun (WGS) entry which is preliminary data.</text>
</comment>
<name>A0A402BI93_9CHLR</name>
<evidence type="ECO:0000313" key="3">
    <source>
        <dbReference type="Proteomes" id="UP000287171"/>
    </source>
</evidence>
<keyword evidence="3" id="KW-1185">Reference proteome</keyword>
<proteinExistence type="predicted"/>
<evidence type="ECO:0000313" key="2">
    <source>
        <dbReference type="EMBL" id="GCE31085.1"/>
    </source>
</evidence>
<dbReference type="Proteomes" id="UP000287171">
    <property type="component" value="Unassembled WGS sequence"/>
</dbReference>